<name>A0A6J4KRC3_9ACTN</name>
<organism evidence="5">
    <name type="scientific">uncultured Nocardioidaceae bacterium</name>
    <dbReference type="NCBI Taxonomy" id="253824"/>
    <lineage>
        <taxon>Bacteria</taxon>
        <taxon>Bacillati</taxon>
        <taxon>Actinomycetota</taxon>
        <taxon>Actinomycetes</taxon>
        <taxon>Propionibacteriales</taxon>
        <taxon>Nocardioidaceae</taxon>
        <taxon>environmental samples</taxon>
    </lineage>
</organism>
<comment type="subcellular location">
    <subcellularLocation>
        <location evidence="1">Cell membrane</location>
        <topology evidence="1">Lipid-anchor</topology>
    </subcellularLocation>
</comment>
<dbReference type="Gene3D" id="3.90.76.10">
    <property type="entry name" value="Dipeptide-binding Protein, Domain 1"/>
    <property type="match status" value="1"/>
</dbReference>
<dbReference type="PANTHER" id="PTHR30290">
    <property type="entry name" value="PERIPLASMIC BINDING COMPONENT OF ABC TRANSPORTER"/>
    <property type="match status" value="1"/>
</dbReference>
<dbReference type="EMBL" id="CADCUD010000012">
    <property type="protein sequence ID" value="CAA9311333.1"/>
    <property type="molecule type" value="Genomic_DNA"/>
</dbReference>
<dbReference type="CDD" id="cd00995">
    <property type="entry name" value="PBP2_NikA_DppA_OppA_like"/>
    <property type="match status" value="1"/>
</dbReference>
<dbReference type="GO" id="GO:0042597">
    <property type="term" value="C:periplasmic space"/>
    <property type="evidence" value="ECO:0007669"/>
    <property type="project" value="UniProtKB-ARBA"/>
</dbReference>
<dbReference type="Gene3D" id="3.10.105.10">
    <property type="entry name" value="Dipeptide-binding Protein, Domain 3"/>
    <property type="match status" value="1"/>
</dbReference>
<dbReference type="PANTHER" id="PTHR30290:SF83">
    <property type="entry name" value="ABC TRANSPORTER SUBSTRATE-BINDING PROTEIN"/>
    <property type="match status" value="1"/>
</dbReference>
<dbReference type="GO" id="GO:0043190">
    <property type="term" value="C:ATP-binding cassette (ABC) transporter complex"/>
    <property type="evidence" value="ECO:0007669"/>
    <property type="project" value="InterPro"/>
</dbReference>
<keyword evidence="3" id="KW-0732">Signal</keyword>
<dbReference type="GO" id="GO:1904680">
    <property type="term" value="F:peptide transmembrane transporter activity"/>
    <property type="evidence" value="ECO:0007669"/>
    <property type="project" value="TreeGrafter"/>
</dbReference>
<comment type="similarity">
    <text evidence="2">Belongs to the bacterial solute-binding protein 5 family.</text>
</comment>
<sequence length="492" mass="54029">MTLDAYQVVNALYDGLTDVSFEDPENPEVVGLVAESFEPNEDATEWVFTIRDGVNFSDGEQVLPSSFVRAWERATDPDFAGDYSYLFGFIEGGEEKLDGTADTLSGVTADDEAMTLTVRMAAPYANFDAVAGFQIFFPMPSAVDDLTDQAEWENGLMIGNGPYKMAEPRSEQEIVLERNEEWAGDFQGTERASLDRLTFGVSQDPESAYNAFEAGEGDTANIPPGRVTEADENYATTLDVNVLGTYHFEINQEDPVVGGEANLDLRKAVSLAIDREEINEAVYDGSRTTSTGITPEGIPGWQEGICEFCTYDAEAAQASFDAWTAAGNSLSSPLRIQFNAGAGHEDVVQIMIDNLSAIGIDAVAEPFPTETYFTQLTDGACQICRSGWYADYPTYDNFMYDLFHTDAIGGNNHGRYSNPEFDQLIDDAKSETDDEAAAEMYNQAEQILLNEDVGVIPINWYRGDYVYNPEKVTSFPQSPVGIIAYEKVTVTS</sequence>
<gene>
    <name evidence="5" type="ORF">AVDCRST_MAG46-170</name>
</gene>
<dbReference type="AlphaFoldDB" id="A0A6J4KRC3"/>
<dbReference type="PIRSF" id="PIRSF002741">
    <property type="entry name" value="MppA"/>
    <property type="match status" value="1"/>
</dbReference>
<dbReference type="InterPro" id="IPR023765">
    <property type="entry name" value="SBP_5_CS"/>
</dbReference>
<dbReference type="Pfam" id="PF00496">
    <property type="entry name" value="SBP_bac_5"/>
    <property type="match status" value="1"/>
</dbReference>
<evidence type="ECO:0000259" key="4">
    <source>
        <dbReference type="Pfam" id="PF00496"/>
    </source>
</evidence>
<evidence type="ECO:0000256" key="1">
    <source>
        <dbReference type="ARBA" id="ARBA00004193"/>
    </source>
</evidence>
<dbReference type="GO" id="GO:0015833">
    <property type="term" value="P:peptide transport"/>
    <property type="evidence" value="ECO:0007669"/>
    <property type="project" value="TreeGrafter"/>
</dbReference>
<proteinExistence type="inferred from homology"/>
<dbReference type="Gene3D" id="3.40.190.10">
    <property type="entry name" value="Periplasmic binding protein-like II"/>
    <property type="match status" value="1"/>
</dbReference>
<feature type="domain" description="Solute-binding protein family 5" evidence="4">
    <location>
        <begin position="28"/>
        <end position="407"/>
    </location>
</feature>
<dbReference type="SUPFAM" id="SSF53850">
    <property type="entry name" value="Periplasmic binding protein-like II"/>
    <property type="match status" value="1"/>
</dbReference>
<reference evidence="5" key="1">
    <citation type="submission" date="2020-02" db="EMBL/GenBank/DDBJ databases">
        <authorList>
            <person name="Meier V. D."/>
        </authorList>
    </citation>
    <scope>NUCLEOTIDE SEQUENCE</scope>
    <source>
        <strain evidence="5">AVDCRST_MAG46</strain>
    </source>
</reference>
<protein>
    <submittedName>
        <fullName evidence="5">Oligopeptide ABC transporter, periplasmic oligopeptide-binding protein OppA</fullName>
    </submittedName>
</protein>
<evidence type="ECO:0000313" key="5">
    <source>
        <dbReference type="EMBL" id="CAA9311333.1"/>
    </source>
</evidence>
<accession>A0A6J4KRC3</accession>
<dbReference type="PROSITE" id="PS01040">
    <property type="entry name" value="SBP_BACTERIAL_5"/>
    <property type="match status" value="1"/>
</dbReference>
<dbReference type="InterPro" id="IPR030678">
    <property type="entry name" value="Peptide/Ni-bd"/>
</dbReference>
<dbReference type="InterPro" id="IPR000914">
    <property type="entry name" value="SBP_5_dom"/>
</dbReference>
<evidence type="ECO:0000256" key="3">
    <source>
        <dbReference type="ARBA" id="ARBA00022729"/>
    </source>
</evidence>
<evidence type="ECO:0000256" key="2">
    <source>
        <dbReference type="ARBA" id="ARBA00005695"/>
    </source>
</evidence>
<dbReference type="InterPro" id="IPR039424">
    <property type="entry name" value="SBP_5"/>
</dbReference>